<dbReference type="InterPro" id="IPR001387">
    <property type="entry name" value="Cro/C1-type_HTH"/>
</dbReference>
<comment type="caution">
    <text evidence="3">The sequence shown here is derived from an EMBL/GenBank/DDBJ whole genome shotgun (WGS) entry which is preliminary data.</text>
</comment>
<dbReference type="SMART" id="SM00530">
    <property type="entry name" value="HTH_XRE"/>
    <property type="match status" value="1"/>
</dbReference>
<dbReference type="GO" id="GO:0003700">
    <property type="term" value="F:DNA-binding transcription factor activity"/>
    <property type="evidence" value="ECO:0007669"/>
    <property type="project" value="TreeGrafter"/>
</dbReference>
<dbReference type="InterPro" id="IPR010982">
    <property type="entry name" value="Lambda_DNA-bd_dom_sf"/>
</dbReference>
<dbReference type="GO" id="GO:0003677">
    <property type="term" value="F:DNA binding"/>
    <property type="evidence" value="ECO:0007669"/>
    <property type="project" value="UniProtKB-KW"/>
</dbReference>
<dbReference type="PANTHER" id="PTHR46797">
    <property type="entry name" value="HTH-TYPE TRANSCRIPTIONAL REGULATOR"/>
    <property type="match status" value="1"/>
</dbReference>
<dbReference type="CDD" id="cd00093">
    <property type="entry name" value="HTH_XRE"/>
    <property type="match status" value="1"/>
</dbReference>
<keyword evidence="1" id="KW-0238">DNA-binding</keyword>
<proteinExistence type="predicted"/>
<sequence length="145" mass="15576">MPLMADALLLALGHRVRLLRAERGLTQRQLAEAVGISRPSLANIERGRQETSVSVLLRLAAALGVTPGVLVDGLGGATPAVMPWLELAHAVTSAEREHRQRADRAWHGHRYHDAIRERGIADGLVRARELHLTVVAAAKGGDGRG</sequence>
<evidence type="ECO:0000313" key="3">
    <source>
        <dbReference type="EMBL" id="PZG12463.1"/>
    </source>
</evidence>
<protein>
    <recommendedName>
        <fullName evidence="2">HTH cro/C1-type domain-containing protein</fullName>
    </recommendedName>
</protein>
<dbReference type="GO" id="GO:0005829">
    <property type="term" value="C:cytosol"/>
    <property type="evidence" value="ECO:0007669"/>
    <property type="project" value="TreeGrafter"/>
</dbReference>
<organism evidence="3 4">
    <name type="scientific">Micromonospora craterilacus</name>
    <dbReference type="NCBI Taxonomy" id="1655439"/>
    <lineage>
        <taxon>Bacteria</taxon>
        <taxon>Bacillati</taxon>
        <taxon>Actinomycetota</taxon>
        <taxon>Actinomycetes</taxon>
        <taxon>Micromonosporales</taxon>
        <taxon>Micromonosporaceae</taxon>
        <taxon>Micromonospora</taxon>
    </lineage>
</organism>
<dbReference type="InterPro" id="IPR050807">
    <property type="entry name" value="TransReg_Diox_bact_type"/>
</dbReference>
<dbReference type="Proteomes" id="UP000248924">
    <property type="component" value="Unassembled WGS sequence"/>
</dbReference>
<keyword evidence="4" id="KW-1185">Reference proteome</keyword>
<feature type="domain" description="HTH cro/C1-type" evidence="2">
    <location>
        <begin position="16"/>
        <end position="70"/>
    </location>
</feature>
<accession>A0A2W2DP80</accession>
<evidence type="ECO:0000259" key="2">
    <source>
        <dbReference type="PROSITE" id="PS50943"/>
    </source>
</evidence>
<evidence type="ECO:0000313" key="4">
    <source>
        <dbReference type="Proteomes" id="UP000248924"/>
    </source>
</evidence>
<evidence type="ECO:0000256" key="1">
    <source>
        <dbReference type="ARBA" id="ARBA00023125"/>
    </source>
</evidence>
<gene>
    <name evidence="3" type="ORF">C1I95_25790</name>
</gene>
<dbReference type="AlphaFoldDB" id="A0A2W2DP80"/>
<dbReference type="PANTHER" id="PTHR46797:SF1">
    <property type="entry name" value="METHYLPHOSPHONATE SYNTHASE"/>
    <property type="match status" value="1"/>
</dbReference>
<dbReference type="EMBL" id="POTY01000207">
    <property type="protein sequence ID" value="PZG12463.1"/>
    <property type="molecule type" value="Genomic_DNA"/>
</dbReference>
<reference evidence="3 4" key="1">
    <citation type="submission" date="2018-01" db="EMBL/GenBank/DDBJ databases">
        <title>Draft genome sequence of Jishengella sp. NA12.</title>
        <authorList>
            <person name="Sahin N."/>
            <person name="Ay H."/>
            <person name="Saygin H."/>
        </authorList>
    </citation>
    <scope>NUCLEOTIDE SEQUENCE [LARGE SCALE GENOMIC DNA]</scope>
    <source>
        <strain evidence="3 4">NA12</strain>
    </source>
</reference>
<name>A0A2W2DP80_9ACTN</name>
<dbReference type="Gene3D" id="1.10.260.40">
    <property type="entry name" value="lambda repressor-like DNA-binding domains"/>
    <property type="match status" value="1"/>
</dbReference>
<dbReference type="PROSITE" id="PS50943">
    <property type="entry name" value="HTH_CROC1"/>
    <property type="match status" value="1"/>
</dbReference>
<dbReference type="SUPFAM" id="SSF47413">
    <property type="entry name" value="lambda repressor-like DNA-binding domains"/>
    <property type="match status" value="1"/>
</dbReference>
<dbReference type="Pfam" id="PF01381">
    <property type="entry name" value="HTH_3"/>
    <property type="match status" value="1"/>
</dbReference>